<dbReference type="InterPro" id="IPR036291">
    <property type="entry name" value="NAD(P)-bd_dom_sf"/>
</dbReference>
<proteinExistence type="inferred from homology"/>
<name>A0A5M3WDT7_9ACTN</name>
<dbReference type="EMBL" id="BLAE01000003">
    <property type="protein sequence ID" value="GES06489.1"/>
    <property type="molecule type" value="Genomic_DNA"/>
</dbReference>
<dbReference type="Pfam" id="PF02894">
    <property type="entry name" value="GFO_IDH_MocA_C"/>
    <property type="match status" value="1"/>
</dbReference>
<dbReference type="InterPro" id="IPR051317">
    <property type="entry name" value="Gfo/Idh/MocA_oxidoreduct"/>
</dbReference>
<evidence type="ECO:0000256" key="1">
    <source>
        <dbReference type="ARBA" id="ARBA00010928"/>
    </source>
</evidence>
<dbReference type="OrthoDB" id="3251785at2"/>
<feature type="domain" description="Gfo/Idh/MocA-like oxidoreductase N-terminal" evidence="3">
    <location>
        <begin position="6"/>
        <end position="124"/>
    </location>
</feature>
<dbReference type="Gene3D" id="3.40.50.720">
    <property type="entry name" value="NAD(P)-binding Rossmann-like Domain"/>
    <property type="match status" value="1"/>
</dbReference>
<dbReference type="InterPro" id="IPR000683">
    <property type="entry name" value="Gfo/Idh/MocA-like_OxRdtase_N"/>
</dbReference>
<keyword evidence="6" id="KW-1185">Reference proteome</keyword>
<evidence type="ECO:0000256" key="2">
    <source>
        <dbReference type="ARBA" id="ARBA00023002"/>
    </source>
</evidence>
<dbReference type="Proteomes" id="UP000331127">
    <property type="component" value="Unassembled WGS sequence"/>
</dbReference>
<dbReference type="GO" id="GO:0000166">
    <property type="term" value="F:nucleotide binding"/>
    <property type="evidence" value="ECO:0007669"/>
    <property type="project" value="InterPro"/>
</dbReference>
<accession>A0A5M3WDT7</accession>
<evidence type="ECO:0000313" key="5">
    <source>
        <dbReference type="EMBL" id="GES06489.1"/>
    </source>
</evidence>
<dbReference type="InterPro" id="IPR004104">
    <property type="entry name" value="Gfo/Idh/MocA-like_OxRdtase_C"/>
</dbReference>
<dbReference type="GO" id="GO:0016491">
    <property type="term" value="F:oxidoreductase activity"/>
    <property type="evidence" value="ECO:0007669"/>
    <property type="project" value="UniProtKB-KW"/>
</dbReference>
<reference evidence="5 6" key="1">
    <citation type="submission" date="2019-10" db="EMBL/GenBank/DDBJ databases">
        <title>Whole genome shotgun sequence of Acrocarpospora macrocephala NBRC 16266.</title>
        <authorList>
            <person name="Ichikawa N."/>
            <person name="Kimura A."/>
            <person name="Kitahashi Y."/>
            <person name="Komaki H."/>
            <person name="Oguchi A."/>
        </authorList>
    </citation>
    <scope>NUCLEOTIDE SEQUENCE [LARGE SCALE GENOMIC DNA]</scope>
    <source>
        <strain evidence="5 6">NBRC 16266</strain>
    </source>
</reference>
<dbReference type="AlphaFoldDB" id="A0A5M3WDT7"/>
<gene>
    <name evidence="5" type="ORF">Amac_000840</name>
</gene>
<feature type="domain" description="Gfo/Idh/MocA-like oxidoreductase C-terminal" evidence="4">
    <location>
        <begin position="194"/>
        <end position="344"/>
    </location>
</feature>
<keyword evidence="2" id="KW-0560">Oxidoreductase</keyword>
<sequence length="344" mass="36936">MKENVRLALVGCGRIAQAAHLPALEKAEGVELVAVSDPSQDVARAVAGRYGIPAAYTDQAQVFADPSVEAVVVAAPDRFHYSIAAAALKAGKHVLVEKPLASTVQEAEVLAVLVAETGLVLQVGAMKRHDQGVEYARRFITERLGEPRSFNAWYRIGDLRPGIEATLFPPIYADMAARQTEAAFKADRRRYLLATHGAHVFDTVRFLLGDVASIVSRHREDGRDQIWQILLTTASGAIGTVSVTVDVPGAPAEGIEVFGSTGTVRVDTHFPFYRRASTVHAYAGGETTVPELTDGDAYERQAEAFARTIRDGGRPVPDVLDGLRAIRLIDATAAAVETGTEVKL</sequence>
<dbReference type="PANTHER" id="PTHR43708">
    <property type="entry name" value="CONSERVED EXPRESSED OXIDOREDUCTASE (EUROFUNG)"/>
    <property type="match status" value="1"/>
</dbReference>
<evidence type="ECO:0000313" key="6">
    <source>
        <dbReference type="Proteomes" id="UP000331127"/>
    </source>
</evidence>
<dbReference type="SUPFAM" id="SSF51735">
    <property type="entry name" value="NAD(P)-binding Rossmann-fold domains"/>
    <property type="match status" value="1"/>
</dbReference>
<dbReference type="PANTHER" id="PTHR43708:SF5">
    <property type="entry name" value="CONSERVED EXPRESSED OXIDOREDUCTASE (EUROFUNG)-RELATED"/>
    <property type="match status" value="1"/>
</dbReference>
<organism evidence="5 6">
    <name type="scientific">Acrocarpospora macrocephala</name>
    <dbReference type="NCBI Taxonomy" id="150177"/>
    <lineage>
        <taxon>Bacteria</taxon>
        <taxon>Bacillati</taxon>
        <taxon>Actinomycetota</taxon>
        <taxon>Actinomycetes</taxon>
        <taxon>Streptosporangiales</taxon>
        <taxon>Streptosporangiaceae</taxon>
        <taxon>Acrocarpospora</taxon>
    </lineage>
</organism>
<dbReference type="Gene3D" id="3.30.360.10">
    <property type="entry name" value="Dihydrodipicolinate Reductase, domain 2"/>
    <property type="match status" value="1"/>
</dbReference>
<dbReference type="SUPFAM" id="SSF55347">
    <property type="entry name" value="Glyceraldehyde-3-phosphate dehydrogenase-like, C-terminal domain"/>
    <property type="match status" value="1"/>
</dbReference>
<comment type="similarity">
    <text evidence="1">Belongs to the Gfo/Idh/MocA family.</text>
</comment>
<protein>
    <submittedName>
        <fullName evidence="5">Oxidoreductase</fullName>
    </submittedName>
</protein>
<dbReference type="RefSeq" id="WP_155352235.1">
    <property type="nucleotide sequence ID" value="NZ_BAAAHL010000022.1"/>
</dbReference>
<comment type="caution">
    <text evidence="5">The sequence shown here is derived from an EMBL/GenBank/DDBJ whole genome shotgun (WGS) entry which is preliminary data.</text>
</comment>
<evidence type="ECO:0000259" key="4">
    <source>
        <dbReference type="Pfam" id="PF02894"/>
    </source>
</evidence>
<evidence type="ECO:0000259" key="3">
    <source>
        <dbReference type="Pfam" id="PF01408"/>
    </source>
</evidence>
<dbReference type="Pfam" id="PF01408">
    <property type="entry name" value="GFO_IDH_MocA"/>
    <property type="match status" value="1"/>
</dbReference>